<dbReference type="AlphaFoldDB" id="A0A099I782"/>
<dbReference type="InterPro" id="IPR003791">
    <property type="entry name" value="UPF0178"/>
</dbReference>
<accession>A0A099I782</accession>
<comment type="caution">
    <text evidence="3">The sequence shown here is derived from an EMBL/GenBank/DDBJ whole genome shotgun (WGS) entry which is preliminary data.</text>
</comment>
<dbReference type="EMBL" id="JQIF01000046">
    <property type="protein sequence ID" value="KGJ53127.1"/>
    <property type="molecule type" value="Genomic_DNA"/>
</dbReference>
<comment type="similarity">
    <text evidence="1 2">Belongs to the UPF0178 family.</text>
</comment>
<dbReference type="Pfam" id="PF02639">
    <property type="entry name" value="DUF188"/>
    <property type="match status" value="1"/>
</dbReference>
<dbReference type="PANTHER" id="PTHR35146:SF1">
    <property type="entry name" value="UPF0178 PROTEIN YAII"/>
    <property type="match status" value="1"/>
</dbReference>
<dbReference type="PANTHER" id="PTHR35146">
    <property type="entry name" value="UPF0178 PROTEIN YAII"/>
    <property type="match status" value="1"/>
</dbReference>
<evidence type="ECO:0000313" key="3">
    <source>
        <dbReference type="EMBL" id="KGJ53127.1"/>
    </source>
</evidence>
<dbReference type="Proteomes" id="UP000030008">
    <property type="component" value="Unassembled WGS sequence"/>
</dbReference>
<dbReference type="RefSeq" id="WP_044905447.1">
    <property type="nucleotide sequence ID" value="NZ_JQIF01000046.1"/>
</dbReference>
<sequence>MSDIYIDADGCPVIEETLQAGEDFGFPVILVCDTSHVFPYEHVVILMADKGRDSTDFLLLSHVKKGDIVVTQDYGLAALVLSKEGYPISCNGVPYTTENINRLLTMRHVGSVERKHGNYANHAKKRTQQDNERFLDGLYALCESLQDK</sequence>
<dbReference type="HAMAP" id="MF_00489">
    <property type="entry name" value="UPF0178"/>
    <property type="match status" value="1"/>
</dbReference>
<evidence type="ECO:0000313" key="4">
    <source>
        <dbReference type="Proteomes" id="UP000030008"/>
    </source>
</evidence>
<name>A0A099I782_CLOIN</name>
<protein>
    <recommendedName>
        <fullName evidence="2">UPF0178 protein CIAN88_10945</fullName>
    </recommendedName>
</protein>
<reference evidence="3 4" key="1">
    <citation type="submission" date="2014-08" db="EMBL/GenBank/DDBJ databases">
        <title>Clostridium innocuum, an unnegligible vancomycin-resistant pathogen causing extra-intestinal infections.</title>
        <authorList>
            <person name="Feng Y."/>
            <person name="Chiu C.-H."/>
        </authorList>
    </citation>
    <scope>NUCLEOTIDE SEQUENCE [LARGE SCALE GENOMIC DNA]</scope>
    <source>
        <strain evidence="3 4">AN88</strain>
    </source>
</reference>
<organism evidence="3 4">
    <name type="scientific">Clostridium innocuum</name>
    <dbReference type="NCBI Taxonomy" id="1522"/>
    <lineage>
        <taxon>Bacteria</taxon>
        <taxon>Bacillati</taxon>
        <taxon>Bacillota</taxon>
        <taxon>Clostridia</taxon>
        <taxon>Eubacteriales</taxon>
        <taxon>Clostridiaceae</taxon>
        <taxon>Clostridium</taxon>
    </lineage>
</organism>
<proteinExistence type="inferred from homology"/>
<evidence type="ECO:0000256" key="2">
    <source>
        <dbReference type="HAMAP-Rule" id="MF_00489"/>
    </source>
</evidence>
<evidence type="ECO:0000256" key="1">
    <source>
        <dbReference type="ARBA" id="ARBA00008522"/>
    </source>
</evidence>
<gene>
    <name evidence="3" type="ORF">CIAN88_10945</name>
</gene>